<dbReference type="GO" id="GO:0016301">
    <property type="term" value="F:kinase activity"/>
    <property type="evidence" value="ECO:0007669"/>
    <property type="project" value="UniProtKB-KW"/>
</dbReference>
<evidence type="ECO:0000313" key="7">
    <source>
        <dbReference type="EMBL" id="XCC61929.1"/>
    </source>
</evidence>
<keyword evidence="2 4" id="KW-0808">Transferase</keyword>
<protein>
    <submittedName>
        <fullName evidence="7">FGGY family carbohydrate kinase</fullName>
    </submittedName>
</protein>
<evidence type="ECO:0000256" key="2">
    <source>
        <dbReference type="ARBA" id="ARBA00022679"/>
    </source>
</evidence>
<evidence type="ECO:0000259" key="6">
    <source>
        <dbReference type="Pfam" id="PF02782"/>
    </source>
</evidence>
<dbReference type="AlphaFoldDB" id="A0AAU8A7W6"/>
<dbReference type="InterPro" id="IPR018485">
    <property type="entry name" value="FGGY_C"/>
</dbReference>
<dbReference type="Pfam" id="PF00370">
    <property type="entry name" value="FGGY_N"/>
    <property type="match status" value="1"/>
</dbReference>
<dbReference type="Gene3D" id="3.30.420.40">
    <property type="match status" value="2"/>
</dbReference>
<gene>
    <name evidence="7" type="ORF">PUP29_10420</name>
</gene>
<dbReference type="PROSITE" id="PS00445">
    <property type="entry name" value="FGGY_KINASES_2"/>
    <property type="match status" value="1"/>
</dbReference>
<evidence type="ECO:0000256" key="3">
    <source>
        <dbReference type="ARBA" id="ARBA00022777"/>
    </source>
</evidence>
<dbReference type="InterPro" id="IPR018483">
    <property type="entry name" value="Carb_kinase_FGGY_CS"/>
</dbReference>
<dbReference type="PANTHER" id="PTHR43095:SF5">
    <property type="entry name" value="XYLULOSE KINASE"/>
    <property type="match status" value="1"/>
</dbReference>
<dbReference type="RefSeq" id="WP_353423243.1">
    <property type="nucleotide sequence ID" value="NZ_CP117826.1"/>
</dbReference>
<sequence length="496" mass="54806">MKYLLGVNIGSQSIRVQLYDERFKNVGGISVSQKIDSPQPLWATQNASAWWPIVKKSIKELLYKAGISGEDVFSVGCAAHMHGVVPIGREGNLLQKDIQIYSDKRTMNIADTLRRAPDAERWYKIAGNIPVPNWFGIKIKWIKENQPEIYDKTECFLTPSGYLAYLLTGEYSIDPSDASGSFLMDSTKDEWSEELIGALGIEKEKLPPIRQSAEVLGTIHPKAAAETGIGRKAKVLCGAGDMLCALYVSGLSKKKRAVESTGTGSVLCAFNAKPVLDQRVMNLRSIMPGWVSFGENDSSGIALRWLGNILTACGTGALEYKKVNMLAEQKTAGNDKLFFLPYLLGERTMGSSKGKGCFIGMTLTTTPGQMLRAVMEGQVFDNKRILDIFTGQGYEVESIYAICGGAKSDIWNQIRADIYNRPVYTLKEEECEAMGAALLGSVEAGLFGNLSEAAEFVMQVSKEYLPRKDQTEQLAEKYCNFLELHDILQKPFENIF</sequence>
<dbReference type="EMBL" id="CP117826">
    <property type="protein sequence ID" value="XCC61929.1"/>
    <property type="molecule type" value="Genomic_DNA"/>
</dbReference>
<dbReference type="InterPro" id="IPR018484">
    <property type="entry name" value="FGGY_N"/>
</dbReference>
<dbReference type="InterPro" id="IPR043129">
    <property type="entry name" value="ATPase_NBD"/>
</dbReference>
<accession>A0AAU8A7W6</accession>
<dbReference type="GO" id="GO:0005975">
    <property type="term" value="P:carbohydrate metabolic process"/>
    <property type="evidence" value="ECO:0007669"/>
    <property type="project" value="InterPro"/>
</dbReference>
<feature type="domain" description="Carbohydrate kinase FGGY N-terminal" evidence="5">
    <location>
        <begin position="3"/>
        <end position="245"/>
    </location>
</feature>
<dbReference type="CDD" id="cd07808">
    <property type="entry name" value="ASKHA_NBD_FGGY_EcXK-like"/>
    <property type="match status" value="1"/>
</dbReference>
<dbReference type="PIRSF" id="PIRSF000538">
    <property type="entry name" value="GlpK"/>
    <property type="match status" value="1"/>
</dbReference>
<keyword evidence="3 4" id="KW-0418">Kinase</keyword>
<reference evidence="7" key="1">
    <citation type="submission" date="2023-02" db="EMBL/GenBank/DDBJ databases">
        <title>Gut commensal Christensenella minuta modulates host metabolism via a new class of secondary bile acids.</title>
        <authorList>
            <person name="Liu C."/>
        </authorList>
    </citation>
    <scope>NUCLEOTIDE SEQUENCE</scope>
    <source>
        <strain evidence="7">CA70</strain>
    </source>
</reference>
<organism evidence="7">
    <name type="scientific">Christensenella massiliensis</name>
    <dbReference type="NCBI Taxonomy" id="1805714"/>
    <lineage>
        <taxon>Bacteria</taxon>
        <taxon>Bacillati</taxon>
        <taxon>Bacillota</taxon>
        <taxon>Clostridia</taxon>
        <taxon>Christensenellales</taxon>
        <taxon>Christensenellaceae</taxon>
        <taxon>Christensenella</taxon>
    </lineage>
</organism>
<evidence type="ECO:0000256" key="1">
    <source>
        <dbReference type="ARBA" id="ARBA00009156"/>
    </source>
</evidence>
<dbReference type="SUPFAM" id="SSF53067">
    <property type="entry name" value="Actin-like ATPase domain"/>
    <property type="match status" value="2"/>
</dbReference>
<name>A0AAU8A7W6_9FIRM</name>
<dbReference type="Pfam" id="PF02782">
    <property type="entry name" value="FGGY_C"/>
    <property type="match status" value="1"/>
</dbReference>
<proteinExistence type="inferred from homology"/>
<dbReference type="GO" id="GO:0016773">
    <property type="term" value="F:phosphotransferase activity, alcohol group as acceptor"/>
    <property type="evidence" value="ECO:0007669"/>
    <property type="project" value="InterPro"/>
</dbReference>
<dbReference type="InterPro" id="IPR000577">
    <property type="entry name" value="Carb_kinase_FGGY"/>
</dbReference>
<dbReference type="InterPro" id="IPR050406">
    <property type="entry name" value="FGGY_Carb_Kinase"/>
</dbReference>
<evidence type="ECO:0000256" key="4">
    <source>
        <dbReference type="RuleBase" id="RU003733"/>
    </source>
</evidence>
<feature type="domain" description="Carbohydrate kinase FGGY C-terminal" evidence="6">
    <location>
        <begin position="260"/>
        <end position="443"/>
    </location>
</feature>
<dbReference type="PANTHER" id="PTHR43095">
    <property type="entry name" value="SUGAR KINASE"/>
    <property type="match status" value="1"/>
</dbReference>
<evidence type="ECO:0000259" key="5">
    <source>
        <dbReference type="Pfam" id="PF00370"/>
    </source>
</evidence>
<comment type="similarity">
    <text evidence="1 4">Belongs to the FGGY kinase family.</text>
</comment>